<accession>A0A3B0RA03</accession>
<dbReference type="AlphaFoldDB" id="A0A3B0RA03"/>
<protein>
    <recommendedName>
        <fullName evidence="1">Rubrerythrin diiron-binding domain-containing protein</fullName>
    </recommendedName>
</protein>
<organism evidence="2">
    <name type="scientific">hydrothermal vent metagenome</name>
    <dbReference type="NCBI Taxonomy" id="652676"/>
    <lineage>
        <taxon>unclassified sequences</taxon>
        <taxon>metagenomes</taxon>
        <taxon>ecological metagenomes</taxon>
    </lineage>
</organism>
<dbReference type="InterPro" id="IPR012347">
    <property type="entry name" value="Ferritin-like"/>
</dbReference>
<reference evidence="2" key="1">
    <citation type="submission" date="2018-06" db="EMBL/GenBank/DDBJ databases">
        <authorList>
            <person name="Zhirakovskaya E."/>
        </authorList>
    </citation>
    <scope>NUCLEOTIDE SEQUENCE</scope>
</reference>
<evidence type="ECO:0000313" key="2">
    <source>
        <dbReference type="EMBL" id="VAV85846.1"/>
    </source>
</evidence>
<dbReference type="InterPro" id="IPR009078">
    <property type="entry name" value="Ferritin-like_SF"/>
</dbReference>
<dbReference type="GO" id="GO:0046872">
    <property type="term" value="F:metal ion binding"/>
    <property type="evidence" value="ECO:0007669"/>
    <property type="project" value="InterPro"/>
</dbReference>
<dbReference type="PANTHER" id="PTHR33531:SF7">
    <property type="entry name" value="HYPOTHETICAL MEMBRANE PROTEIN, CONSERVED"/>
    <property type="match status" value="1"/>
</dbReference>
<evidence type="ECO:0000259" key="1">
    <source>
        <dbReference type="Pfam" id="PF02915"/>
    </source>
</evidence>
<dbReference type="PANTHER" id="PTHR33531">
    <property type="entry name" value="RUBRERYTHRIN SUBFAMILY"/>
    <property type="match status" value="1"/>
</dbReference>
<dbReference type="Pfam" id="PF02915">
    <property type="entry name" value="Rubrerythrin"/>
    <property type="match status" value="1"/>
</dbReference>
<dbReference type="GO" id="GO:0016491">
    <property type="term" value="F:oxidoreductase activity"/>
    <property type="evidence" value="ECO:0007669"/>
    <property type="project" value="InterPro"/>
</dbReference>
<proteinExistence type="predicted"/>
<sequence>MDPVRYSAKEVLDMALRIEENGEFFYSMAAEAAKTDKIKELFKFLYAEEVKHTRCFKALIKDAGTESAPSRLDPYLEEAYLYLNALADSEVFTNADEGAEFAKKIGGEAEAIDYAIKAEKDALLFYYEISHFIREKDKSILDTIVREEKDHLQKLTNMKNELFANKK</sequence>
<dbReference type="SUPFAM" id="SSF47240">
    <property type="entry name" value="Ferritin-like"/>
    <property type="match status" value="1"/>
</dbReference>
<dbReference type="CDD" id="cd01045">
    <property type="entry name" value="Ferritin_like_AB"/>
    <property type="match status" value="1"/>
</dbReference>
<gene>
    <name evidence="2" type="ORF">MNBD_DELTA01-625</name>
</gene>
<name>A0A3B0RA03_9ZZZZ</name>
<dbReference type="Gene3D" id="1.20.1260.10">
    <property type="match status" value="1"/>
</dbReference>
<dbReference type="EMBL" id="UOEA01000103">
    <property type="protein sequence ID" value="VAV85846.1"/>
    <property type="molecule type" value="Genomic_DNA"/>
</dbReference>
<dbReference type="InterPro" id="IPR003251">
    <property type="entry name" value="Rr_diiron-bd_dom"/>
</dbReference>
<feature type="domain" description="Rubrerythrin diiron-binding" evidence="1">
    <location>
        <begin position="10"/>
        <end position="158"/>
    </location>
</feature>